<evidence type="ECO:0000256" key="9">
    <source>
        <dbReference type="ARBA" id="ARBA00023002"/>
    </source>
</evidence>
<feature type="binding site" evidence="14">
    <location>
        <position position="173"/>
    </location>
    <ligand>
        <name>FMN</name>
        <dbReference type="ChEBI" id="CHEBI:58210"/>
    </ligand>
</feature>
<protein>
    <recommendedName>
        <fullName evidence="12">tRNA-dihydrouridine synthase</fullName>
        <ecNumber evidence="12">1.3.1.-</ecNumber>
    </recommendedName>
</protein>
<keyword evidence="8" id="KW-0694">RNA-binding</keyword>
<keyword evidence="14" id="KW-0547">Nucleotide-binding</keyword>
<evidence type="ECO:0000256" key="7">
    <source>
        <dbReference type="ARBA" id="ARBA00022857"/>
    </source>
</evidence>
<dbReference type="InterPro" id="IPR004652">
    <property type="entry name" value="DusB-like"/>
</dbReference>
<keyword evidence="6 12" id="KW-0819">tRNA processing</keyword>
<dbReference type="Proteomes" id="UP000184171">
    <property type="component" value="Unassembled WGS sequence"/>
</dbReference>
<dbReference type="Pfam" id="PF01207">
    <property type="entry name" value="Dus"/>
    <property type="match status" value="1"/>
</dbReference>
<dbReference type="OrthoDB" id="9764501at2"/>
<evidence type="ECO:0000256" key="11">
    <source>
        <dbReference type="ARBA" id="ARBA00048802"/>
    </source>
</evidence>
<sequence>MQITHPLIRSLQLENPIILAPMAGITSLPYRRVMKDFGAALVYTEMVSANGLIRDGRKTRELLVSCPEEAPLGVQLFGDDPQVLAEATRMIAGECTLLDINMGCPVKKVIRSGAGSALLKEPVRIGKIVRAVRAEYDGPLTVKIRSGWDLDNINFIEVGKIIENEGADAITLHPRTRSQAFGGKADWQQITVLKRTVKIPVIGSGDIFSADDGICMLQETGCDAIMIGRGGYGNPWLIRDILALLSGQKKSDVTAQEKLNVAMRHLQWHREQFGDRKTLFEMRKHLCWYARGLTGAGKFRGELQKATSLEQLIAQVENFYHEADNG</sequence>
<feature type="binding site" evidence="14">
    <location>
        <begin position="21"/>
        <end position="23"/>
    </location>
    <ligand>
        <name>FMN</name>
        <dbReference type="ChEBI" id="CHEBI:58210"/>
    </ligand>
</feature>
<evidence type="ECO:0000256" key="10">
    <source>
        <dbReference type="ARBA" id="ARBA00048205"/>
    </source>
</evidence>
<dbReference type="Gene3D" id="3.20.20.70">
    <property type="entry name" value="Aldolase class I"/>
    <property type="match status" value="1"/>
</dbReference>
<dbReference type="GO" id="GO:0050660">
    <property type="term" value="F:flavin adenine dinucleotide binding"/>
    <property type="evidence" value="ECO:0007669"/>
    <property type="project" value="InterPro"/>
</dbReference>
<comment type="catalytic activity">
    <reaction evidence="10">
        <text>a 5,6-dihydrouridine in tRNA + NADP(+) = a uridine in tRNA + NADPH + H(+)</text>
        <dbReference type="Rhea" id="RHEA:23624"/>
        <dbReference type="Rhea" id="RHEA-COMP:13339"/>
        <dbReference type="Rhea" id="RHEA-COMP:13887"/>
        <dbReference type="ChEBI" id="CHEBI:15378"/>
        <dbReference type="ChEBI" id="CHEBI:57783"/>
        <dbReference type="ChEBI" id="CHEBI:58349"/>
        <dbReference type="ChEBI" id="CHEBI:65315"/>
        <dbReference type="ChEBI" id="CHEBI:74443"/>
    </reaction>
</comment>
<evidence type="ECO:0000256" key="3">
    <source>
        <dbReference type="ARBA" id="ARBA00022555"/>
    </source>
</evidence>
<accession>A0A1M6E1W3</accession>
<dbReference type="NCBIfam" id="TIGR00737">
    <property type="entry name" value="nifR3_yhdG"/>
    <property type="match status" value="1"/>
</dbReference>
<feature type="binding site" evidence="14">
    <location>
        <position position="143"/>
    </location>
    <ligand>
        <name>FMN</name>
        <dbReference type="ChEBI" id="CHEBI:58210"/>
    </ligand>
</feature>
<comment type="cofactor">
    <cofactor evidence="1 12 14">
        <name>FMN</name>
        <dbReference type="ChEBI" id="CHEBI:58210"/>
    </cofactor>
</comment>
<dbReference type="SUPFAM" id="SSF51395">
    <property type="entry name" value="FMN-linked oxidoreductases"/>
    <property type="match status" value="1"/>
</dbReference>
<evidence type="ECO:0000256" key="6">
    <source>
        <dbReference type="ARBA" id="ARBA00022694"/>
    </source>
</evidence>
<feature type="active site" description="Proton donor" evidence="13">
    <location>
        <position position="104"/>
    </location>
</feature>
<evidence type="ECO:0000256" key="1">
    <source>
        <dbReference type="ARBA" id="ARBA00001917"/>
    </source>
</evidence>
<keyword evidence="7" id="KW-0521">NADP</keyword>
<dbReference type="GO" id="GO:0000049">
    <property type="term" value="F:tRNA binding"/>
    <property type="evidence" value="ECO:0007669"/>
    <property type="project" value="UniProtKB-KW"/>
</dbReference>
<dbReference type="RefSeq" id="WP_072905981.1">
    <property type="nucleotide sequence ID" value="NZ_FQZT01000002.1"/>
</dbReference>
<feature type="binding site" evidence="14">
    <location>
        <begin position="228"/>
        <end position="229"/>
    </location>
    <ligand>
        <name>FMN</name>
        <dbReference type="ChEBI" id="CHEBI:58210"/>
    </ligand>
</feature>
<dbReference type="PANTHER" id="PTHR45846">
    <property type="entry name" value="TRNA-DIHYDROURIDINE(47) SYNTHASE [NAD(P)(+)]-LIKE"/>
    <property type="match status" value="1"/>
</dbReference>
<dbReference type="EC" id="1.3.1.-" evidence="12"/>
<feature type="binding site" evidence="14">
    <location>
        <position position="75"/>
    </location>
    <ligand>
        <name>FMN</name>
        <dbReference type="ChEBI" id="CHEBI:58210"/>
    </ligand>
</feature>
<evidence type="ECO:0000256" key="13">
    <source>
        <dbReference type="PIRSR" id="PIRSR006621-1"/>
    </source>
</evidence>
<dbReference type="InterPro" id="IPR018517">
    <property type="entry name" value="tRNA_hU_synthase_CS"/>
</dbReference>
<evidence type="ECO:0000313" key="16">
    <source>
        <dbReference type="EMBL" id="SHI79373.1"/>
    </source>
</evidence>
<name>A0A1M6E1W3_MALRU</name>
<dbReference type="InterPro" id="IPR035587">
    <property type="entry name" value="DUS-like_FMN-bd"/>
</dbReference>
<dbReference type="InterPro" id="IPR013785">
    <property type="entry name" value="Aldolase_TIM"/>
</dbReference>
<comment type="similarity">
    <text evidence="12">Belongs to the dus family.</text>
</comment>
<evidence type="ECO:0000256" key="5">
    <source>
        <dbReference type="ARBA" id="ARBA00022643"/>
    </source>
</evidence>
<keyword evidence="3" id="KW-0820">tRNA-binding</keyword>
<keyword evidence="17" id="KW-1185">Reference proteome</keyword>
<comment type="catalytic activity">
    <reaction evidence="11">
        <text>a 5,6-dihydrouridine in tRNA + NAD(+) = a uridine in tRNA + NADH + H(+)</text>
        <dbReference type="Rhea" id="RHEA:54452"/>
        <dbReference type="Rhea" id="RHEA-COMP:13339"/>
        <dbReference type="Rhea" id="RHEA-COMP:13887"/>
        <dbReference type="ChEBI" id="CHEBI:15378"/>
        <dbReference type="ChEBI" id="CHEBI:57540"/>
        <dbReference type="ChEBI" id="CHEBI:57945"/>
        <dbReference type="ChEBI" id="CHEBI:65315"/>
        <dbReference type="ChEBI" id="CHEBI:74443"/>
    </reaction>
</comment>
<dbReference type="InterPro" id="IPR024036">
    <property type="entry name" value="tRNA-dHydroUridine_Synthase_C"/>
</dbReference>
<reference evidence="16 17" key="1">
    <citation type="submission" date="2016-11" db="EMBL/GenBank/DDBJ databases">
        <authorList>
            <person name="Jaros S."/>
            <person name="Januszkiewicz K."/>
            <person name="Wedrychowicz H."/>
        </authorList>
    </citation>
    <scope>NUCLEOTIDE SEQUENCE [LARGE SCALE GENOMIC DNA]</scope>
    <source>
        <strain evidence="16 17">DSM 5091</strain>
    </source>
</reference>
<keyword evidence="5 12" id="KW-0288">FMN</keyword>
<dbReference type="GO" id="GO:0017150">
    <property type="term" value="F:tRNA dihydrouridine synthase activity"/>
    <property type="evidence" value="ECO:0007669"/>
    <property type="project" value="InterPro"/>
</dbReference>
<dbReference type="PROSITE" id="PS01136">
    <property type="entry name" value="UPF0034"/>
    <property type="match status" value="1"/>
</dbReference>
<dbReference type="CDD" id="cd02801">
    <property type="entry name" value="DUS_like_FMN"/>
    <property type="match status" value="1"/>
</dbReference>
<evidence type="ECO:0000256" key="8">
    <source>
        <dbReference type="ARBA" id="ARBA00022884"/>
    </source>
</evidence>
<evidence type="ECO:0000256" key="2">
    <source>
        <dbReference type="ARBA" id="ARBA00002790"/>
    </source>
</evidence>
<organism evidence="16 17">
    <name type="scientific">Malonomonas rubra DSM 5091</name>
    <dbReference type="NCBI Taxonomy" id="1122189"/>
    <lineage>
        <taxon>Bacteria</taxon>
        <taxon>Pseudomonadati</taxon>
        <taxon>Thermodesulfobacteriota</taxon>
        <taxon>Desulfuromonadia</taxon>
        <taxon>Desulfuromonadales</taxon>
        <taxon>Geopsychrobacteraceae</taxon>
        <taxon>Malonomonas</taxon>
    </lineage>
</organism>
<dbReference type="PANTHER" id="PTHR45846:SF1">
    <property type="entry name" value="TRNA-DIHYDROURIDINE(47) SYNTHASE [NAD(P)(+)]-LIKE"/>
    <property type="match status" value="1"/>
</dbReference>
<evidence type="ECO:0000256" key="14">
    <source>
        <dbReference type="PIRSR" id="PIRSR006621-2"/>
    </source>
</evidence>
<dbReference type="EMBL" id="FQZT01000002">
    <property type="protein sequence ID" value="SHI79373.1"/>
    <property type="molecule type" value="Genomic_DNA"/>
</dbReference>
<evidence type="ECO:0000259" key="15">
    <source>
        <dbReference type="Pfam" id="PF01207"/>
    </source>
</evidence>
<dbReference type="Gene3D" id="1.10.1200.80">
    <property type="entry name" value="Putative flavin oxidoreducatase, domain 2"/>
    <property type="match status" value="1"/>
</dbReference>
<proteinExistence type="inferred from homology"/>
<dbReference type="STRING" id="1122189.SAMN02745165_00900"/>
<evidence type="ECO:0000313" key="17">
    <source>
        <dbReference type="Proteomes" id="UP000184171"/>
    </source>
</evidence>
<feature type="domain" description="DUS-like FMN-binding" evidence="15">
    <location>
        <begin position="18"/>
        <end position="317"/>
    </location>
</feature>
<dbReference type="InterPro" id="IPR001269">
    <property type="entry name" value="DUS_fam"/>
</dbReference>
<keyword evidence="4 12" id="KW-0285">Flavoprotein</keyword>
<evidence type="ECO:0000256" key="12">
    <source>
        <dbReference type="PIRNR" id="PIRNR006621"/>
    </source>
</evidence>
<dbReference type="AlphaFoldDB" id="A0A1M6E1W3"/>
<keyword evidence="9 12" id="KW-0560">Oxidoreductase</keyword>
<comment type="function">
    <text evidence="2 12">Catalyzes the synthesis of 5,6-dihydrouridine (D), a modified base found in the D-loop of most tRNAs, via the reduction of the C5-C6 double bond in target uridines.</text>
</comment>
<gene>
    <name evidence="16" type="ORF">SAMN02745165_00900</name>
</gene>
<dbReference type="PIRSF" id="PIRSF006621">
    <property type="entry name" value="Dus"/>
    <property type="match status" value="1"/>
</dbReference>
<evidence type="ECO:0000256" key="4">
    <source>
        <dbReference type="ARBA" id="ARBA00022630"/>
    </source>
</evidence>